<accession>A0A140L415</accession>
<gene>
    <name evidence="2" type="ORF">AN619_18550</name>
</gene>
<reference evidence="2 3" key="1">
    <citation type="submission" date="2015-12" db="EMBL/GenBank/DDBJ databases">
        <title>Draft genome sequence of the thermoanaerobe Thermotalea metallivorans, an isolate from the runoff channel of the Great Artesian Basin, Australia.</title>
        <authorList>
            <person name="Patel B.K."/>
        </authorList>
    </citation>
    <scope>NUCLEOTIDE SEQUENCE [LARGE SCALE GENOMIC DNA]</scope>
    <source>
        <strain evidence="2 3">B2-1</strain>
    </source>
</reference>
<feature type="transmembrane region" description="Helical" evidence="1">
    <location>
        <begin position="37"/>
        <end position="65"/>
    </location>
</feature>
<evidence type="ECO:0000256" key="1">
    <source>
        <dbReference type="SAM" id="Phobius"/>
    </source>
</evidence>
<dbReference type="AlphaFoldDB" id="A0A140L415"/>
<keyword evidence="1" id="KW-0472">Membrane</keyword>
<evidence type="ECO:0000313" key="2">
    <source>
        <dbReference type="EMBL" id="KXG75290.1"/>
    </source>
</evidence>
<dbReference type="EMBL" id="LOEE01000036">
    <property type="protein sequence ID" value="KXG75290.1"/>
    <property type="molecule type" value="Genomic_DNA"/>
</dbReference>
<dbReference type="RefSeq" id="WP_068556414.1">
    <property type="nucleotide sequence ID" value="NZ_LOEE01000036.1"/>
</dbReference>
<organism evidence="2 3">
    <name type="scientific">Thermotalea metallivorans</name>
    <dbReference type="NCBI Taxonomy" id="520762"/>
    <lineage>
        <taxon>Bacteria</taxon>
        <taxon>Bacillati</taxon>
        <taxon>Bacillota</taxon>
        <taxon>Clostridia</taxon>
        <taxon>Peptostreptococcales</taxon>
        <taxon>Thermotaleaceae</taxon>
        <taxon>Thermotalea</taxon>
    </lineage>
</organism>
<proteinExistence type="predicted"/>
<keyword evidence="3" id="KW-1185">Reference proteome</keyword>
<comment type="caution">
    <text evidence="2">The sequence shown here is derived from an EMBL/GenBank/DDBJ whole genome shotgun (WGS) entry which is preliminary data.</text>
</comment>
<evidence type="ECO:0000313" key="3">
    <source>
        <dbReference type="Proteomes" id="UP000070456"/>
    </source>
</evidence>
<sequence>MPSAGDIKSVKVTMYKEDAWRAKEEINNMQNFDLDDMIAWGGTFIGLAGLSISLASSIVAAAFGLTDMFADDYLEAQEDFYEYVYREMTKATNPALYAVITQNYKYIVTGKGSGWILDGQPKANYYFTDY</sequence>
<keyword evidence="1" id="KW-0812">Transmembrane</keyword>
<keyword evidence="1" id="KW-1133">Transmembrane helix</keyword>
<protein>
    <submittedName>
        <fullName evidence="2">Uncharacterized protein</fullName>
    </submittedName>
</protein>
<dbReference type="Proteomes" id="UP000070456">
    <property type="component" value="Unassembled WGS sequence"/>
</dbReference>
<name>A0A140L415_9FIRM</name>